<dbReference type="AlphaFoldDB" id="A0A2V3VTS7"/>
<dbReference type="RefSeq" id="WP_110396228.1">
    <property type="nucleotide sequence ID" value="NZ_JADIJL010000011.1"/>
</dbReference>
<keyword evidence="5" id="KW-1185">Reference proteome</keyword>
<dbReference type="Pfam" id="PF23981">
    <property type="entry name" value="DUF7305"/>
    <property type="match status" value="1"/>
</dbReference>
<keyword evidence="2" id="KW-0472">Membrane</keyword>
<feature type="domain" description="DUF7305" evidence="3">
    <location>
        <begin position="324"/>
        <end position="408"/>
    </location>
</feature>
<dbReference type="OrthoDB" id="2163447at2"/>
<keyword evidence="2" id="KW-0812">Transmembrane</keyword>
<evidence type="ECO:0000313" key="4">
    <source>
        <dbReference type="EMBL" id="PXW85312.1"/>
    </source>
</evidence>
<feature type="region of interest" description="Disordered" evidence="1">
    <location>
        <begin position="479"/>
        <end position="510"/>
    </location>
</feature>
<evidence type="ECO:0000256" key="2">
    <source>
        <dbReference type="SAM" id="Phobius"/>
    </source>
</evidence>
<keyword evidence="2" id="KW-1133">Transmembrane helix</keyword>
<dbReference type="InterPro" id="IPR055729">
    <property type="entry name" value="DUF7305"/>
</dbReference>
<gene>
    <name evidence="4" type="ORF">DFR56_11180</name>
</gene>
<sequence length="510" mass="56385">MMDNQNHNEAGYTLIGVLAIFTIVTILGISLVMLSITSINTSKAERDNQSVFYIAEGGLNYKMNEIEQAVKRVYKQADVITEEDFYTKVESILLNSNEIYKEFQVGDESTRAEITVELVEEKNNEYMIKSTGYLENESRTVVKEVTIDWENKDELIEGDTEIQKLPPFAVFTSGNFTMSNGHIEGDIGSINVKQGSVHFLRGGPTHNGVIYVPKGRKNIVINNVHNIRPEIKAIEENYSIPQLPTFPVIPTNFTKLPDQLFEQSKHNSTDLIKDNNLFITNWMTNNYTLVMNDDLEFNSIEINQNNKLFIDVGTTSKEMKVKHLDLTNGHIELKGKGNLTIYVTDRITMGSGSMINNNGDISRVNIFYSGTDLITLSGNQKIYGSLFAETANLHLTASGGIFGNIFTGGEEFVLSGGSKVKGQVILAPMANVKMMAGGEIEGMIICKNFYNEGGAKVTFGEPFILNGPISPAALKINSEHSNEESNGENIKVETGASPTIISSPTREVSN</sequence>
<evidence type="ECO:0000313" key="5">
    <source>
        <dbReference type="Proteomes" id="UP000247978"/>
    </source>
</evidence>
<feature type="transmembrane region" description="Helical" evidence="2">
    <location>
        <begin position="12"/>
        <end position="36"/>
    </location>
</feature>
<reference evidence="4 5" key="1">
    <citation type="submission" date="2018-05" db="EMBL/GenBank/DDBJ databases">
        <title>Genomic Encyclopedia of Type Strains, Phase IV (KMG-IV): sequencing the most valuable type-strain genomes for metagenomic binning, comparative biology and taxonomic classification.</title>
        <authorList>
            <person name="Goeker M."/>
        </authorList>
    </citation>
    <scope>NUCLEOTIDE SEQUENCE [LARGE SCALE GENOMIC DNA]</scope>
    <source>
        <strain evidence="4 5">DSM 28556</strain>
    </source>
</reference>
<name>A0A2V3VTS7_9BACI</name>
<evidence type="ECO:0000259" key="3">
    <source>
        <dbReference type="Pfam" id="PF23981"/>
    </source>
</evidence>
<protein>
    <recommendedName>
        <fullName evidence="3">DUF7305 domain-containing protein</fullName>
    </recommendedName>
</protein>
<proteinExistence type="predicted"/>
<evidence type="ECO:0000256" key="1">
    <source>
        <dbReference type="SAM" id="MobiDB-lite"/>
    </source>
</evidence>
<dbReference type="Proteomes" id="UP000247978">
    <property type="component" value="Unassembled WGS sequence"/>
</dbReference>
<feature type="compositionally biased region" description="Polar residues" evidence="1">
    <location>
        <begin position="496"/>
        <end position="510"/>
    </location>
</feature>
<accession>A0A2V3VTS7</accession>
<dbReference type="EMBL" id="QJJQ01000011">
    <property type="protein sequence ID" value="PXW85312.1"/>
    <property type="molecule type" value="Genomic_DNA"/>
</dbReference>
<organism evidence="4 5">
    <name type="scientific">Pseudogracilibacillus auburnensis</name>
    <dbReference type="NCBI Taxonomy" id="1494959"/>
    <lineage>
        <taxon>Bacteria</taxon>
        <taxon>Bacillati</taxon>
        <taxon>Bacillota</taxon>
        <taxon>Bacilli</taxon>
        <taxon>Bacillales</taxon>
        <taxon>Bacillaceae</taxon>
        <taxon>Pseudogracilibacillus</taxon>
    </lineage>
</organism>
<comment type="caution">
    <text evidence="4">The sequence shown here is derived from an EMBL/GenBank/DDBJ whole genome shotgun (WGS) entry which is preliminary data.</text>
</comment>